<dbReference type="SUPFAM" id="SSF49764">
    <property type="entry name" value="HSP20-like chaperones"/>
    <property type="match status" value="1"/>
</dbReference>
<organism evidence="4 5">
    <name type="scientific">Roseiarcus fermentans</name>
    <dbReference type="NCBI Taxonomy" id="1473586"/>
    <lineage>
        <taxon>Bacteria</taxon>
        <taxon>Pseudomonadati</taxon>
        <taxon>Pseudomonadota</taxon>
        <taxon>Alphaproteobacteria</taxon>
        <taxon>Hyphomicrobiales</taxon>
        <taxon>Roseiarcaceae</taxon>
        <taxon>Roseiarcus</taxon>
    </lineage>
</organism>
<evidence type="ECO:0000313" key="4">
    <source>
        <dbReference type="EMBL" id="RBP14103.1"/>
    </source>
</evidence>
<evidence type="ECO:0000313" key="5">
    <source>
        <dbReference type="Proteomes" id="UP000253529"/>
    </source>
</evidence>
<dbReference type="PROSITE" id="PS01031">
    <property type="entry name" value="SHSP"/>
    <property type="match status" value="1"/>
</dbReference>
<evidence type="ECO:0000259" key="3">
    <source>
        <dbReference type="PROSITE" id="PS01031"/>
    </source>
</evidence>
<dbReference type="AlphaFoldDB" id="A0A366FHF2"/>
<dbReference type="Proteomes" id="UP000253529">
    <property type="component" value="Unassembled WGS sequence"/>
</dbReference>
<reference evidence="4 5" key="1">
    <citation type="submission" date="2018-06" db="EMBL/GenBank/DDBJ databases">
        <title>Genomic Encyclopedia of Type Strains, Phase IV (KMG-IV): sequencing the most valuable type-strain genomes for metagenomic binning, comparative biology and taxonomic classification.</title>
        <authorList>
            <person name="Goeker M."/>
        </authorList>
    </citation>
    <scope>NUCLEOTIDE SEQUENCE [LARGE SCALE GENOMIC DNA]</scope>
    <source>
        <strain evidence="4 5">DSM 24875</strain>
    </source>
</reference>
<dbReference type="CDD" id="cd06464">
    <property type="entry name" value="ACD_sHsps-like"/>
    <property type="match status" value="1"/>
</dbReference>
<evidence type="ECO:0000256" key="1">
    <source>
        <dbReference type="PROSITE-ProRule" id="PRU00285"/>
    </source>
</evidence>
<protein>
    <submittedName>
        <fullName evidence="4">Heat shock protein Hsp20</fullName>
    </submittedName>
</protein>
<dbReference type="RefSeq" id="WP_113889237.1">
    <property type="nucleotide sequence ID" value="NZ_QNRK01000010.1"/>
</dbReference>
<proteinExistence type="inferred from homology"/>
<dbReference type="OrthoDB" id="9808910at2"/>
<sequence length="181" mass="20393">MTKVETKVPVATAAKPESAPSTVQMQIWRPFESLRREVDRLFEDFTASPFRLPFRRPAFDIEPFWSPEAWVAVPAVDFVERDTGYEVHADLPGLDEKDVEVSVAGGVLTIKGQKHEETEEKKPDFHLRERRFGSFERAFRVPAGVDADRIEASFKKGVLTVVLPKSAEAQKPVKTIAVKAE</sequence>
<dbReference type="EMBL" id="QNRK01000010">
    <property type="protein sequence ID" value="RBP14103.1"/>
    <property type="molecule type" value="Genomic_DNA"/>
</dbReference>
<dbReference type="InterPro" id="IPR002068">
    <property type="entry name" value="A-crystallin/Hsp20_dom"/>
</dbReference>
<dbReference type="Gene3D" id="2.60.40.790">
    <property type="match status" value="1"/>
</dbReference>
<dbReference type="Pfam" id="PF00011">
    <property type="entry name" value="HSP20"/>
    <property type="match status" value="1"/>
</dbReference>
<keyword evidence="5" id="KW-1185">Reference proteome</keyword>
<keyword evidence="4" id="KW-0346">Stress response</keyword>
<name>A0A366FHF2_9HYPH</name>
<gene>
    <name evidence="4" type="ORF">DFR50_110128</name>
</gene>
<dbReference type="PANTHER" id="PTHR11527">
    <property type="entry name" value="HEAT-SHOCK PROTEIN 20 FAMILY MEMBER"/>
    <property type="match status" value="1"/>
</dbReference>
<accession>A0A366FHF2</accession>
<evidence type="ECO:0000256" key="2">
    <source>
        <dbReference type="RuleBase" id="RU003616"/>
    </source>
</evidence>
<dbReference type="InterPro" id="IPR031107">
    <property type="entry name" value="Small_HSP"/>
</dbReference>
<feature type="domain" description="SHSP" evidence="3">
    <location>
        <begin position="67"/>
        <end position="181"/>
    </location>
</feature>
<comment type="similarity">
    <text evidence="1 2">Belongs to the small heat shock protein (HSP20) family.</text>
</comment>
<dbReference type="InterPro" id="IPR008978">
    <property type="entry name" value="HSP20-like_chaperone"/>
</dbReference>
<comment type="caution">
    <text evidence="4">The sequence shown here is derived from an EMBL/GenBank/DDBJ whole genome shotgun (WGS) entry which is preliminary data.</text>
</comment>